<keyword evidence="4" id="KW-1185">Reference proteome</keyword>
<protein>
    <submittedName>
        <fullName evidence="3">Uncharacterized protein</fullName>
    </submittedName>
</protein>
<organism evidence="3 4">
    <name type="scientific">Lasiosphaeria ovina</name>
    <dbReference type="NCBI Taxonomy" id="92902"/>
    <lineage>
        <taxon>Eukaryota</taxon>
        <taxon>Fungi</taxon>
        <taxon>Dikarya</taxon>
        <taxon>Ascomycota</taxon>
        <taxon>Pezizomycotina</taxon>
        <taxon>Sordariomycetes</taxon>
        <taxon>Sordariomycetidae</taxon>
        <taxon>Sordariales</taxon>
        <taxon>Lasiosphaeriaceae</taxon>
        <taxon>Lasiosphaeria</taxon>
    </lineage>
</organism>
<sequence length="392" mass="44446">MGSITRPLRVIFHKTKLSLPKDAPPTVIRVQRVRIKNVARRKRILLWTFNLYLIHYITTYTVNMLEDAEKNGPIVDEEPVNLFFPLPLTTKVHPPEPYTGNSPEWREFVRISTDRELQNKIRDMLAGIVLSAASNNVPLMSRCGKDLKLRRVWIDLDYPYKAPPEFERSGILITDDTVEIATRPIAASHAKLLERIFWPQPMALSFWEFGKTLVRQTASDVARYFGIDVPGSSGNYVNGPTPSGPATLPASQNAQVQKALEQLRQQATKRPEEVKNPGAMTAETSPSNTASKATEAGKVSGERFTGENKIRSFTDSPWEAFKKKYNQVWKPTRELPPRGCVAVSGLIELESSKAYVVIDVFGWYNPKTRKYDARSLWMSLRKMQYKKQAPLA</sequence>
<keyword evidence="2" id="KW-0812">Transmembrane</keyword>
<feature type="transmembrane region" description="Helical" evidence="2">
    <location>
        <begin position="44"/>
        <end position="62"/>
    </location>
</feature>
<keyword evidence="2" id="KW-0472">Membrane</keyword>
<dbReference type="EMBL" id="JAULSN010000001">
    <property type="protein sequence ID" value="KAK3382069.1"/>
    <property type="molecule type" value="Genomic_DNA"/>
</dbReference>
<evidence type="ECO:0000256" key="2">
    <source>
        <dbReference type="SAM" id="Phobius"/>
    </source>
</evidence>
<dbReference type="Proteomes" id="UP001287356">
    <property type="component" value="Unassembled WGS sequence"/>
</dbReference>
<comment type="caution">
    <text evidence="3">The sequence shown here is derived from an EMBL/GenBank/DDBJ whole genome shotgun (WGS) entry which is preliminary data.</text>
</comment>
<evidence type="ECO:0000313" key="3">
    <source>
        <dbReference type="EMBL" id="KAK3382069.1"/>
    </source>
</evidence>
<feature type="compositionally biased region" description="Polar residues" evidence="1">
    <location>
        <begin position="282"/>
        <end position="292"/>
    </location>
</feature>
<dbReference type="AlphaFoldDB" id="A0AAE0NID9"/>
<accession>A0AAE0NID9</accession>
<evidence type="ECO:0000256" key="1">
    <source>
        <dbReference type="SAM" id="MobiDB-lite"/>
    </source>
</evidence>
<gene>
    <name evidence="3" type="ORF">B0T24DRAFT_569</name>
</gene>
<reference evidence="3" key="1">
    <citation type="journal article" date="2023" name="Mol. Phylogenet. Evol.">
        <title>Genome-scale phylogeny and comparative genomics of the fungal order Sordariales.</title>
        <authorList>
            <person name="Hensen N."/>
            <person name="Bonometti L."/>
            <person name="Westerberg I."/>
            <person name="Brannstrom I.O."/>
            <person name="Guillou S."/>
            <person name="Cros-Aarteil S."/>
            <person name="Calhoun S."/>
            <person name="Haridas S."/>
            <person name="Kuo A."/>
            <person name="Mondo S."/>
            <person name="Pangilinan J."/>
            <person name="Riley R."/>
            <person name="LaButti K."/>
            <person name="Andreopoulos B."/>
            <person name="Lipzen A."/>
            <person name="Chen C."/>
            <person name="Yan M."/>
            <person name="Daum C."/>
            <person name="Ng V."/>
            <person name="Clum A."/>
            <person name="Steindorff A."/>
            <person name="Ohm R.A."/>
            <person name="Martin F."/>
            <person name="Silar P."/>
            <person name="Natvig D.O."/>
            <person name="Lalanne C."/>
            <person name="Gautier V."/>
            <person name="Ament-Velasquez S.L."/>
            <person name="Kruys A."/>
            <person name="Hutchinson M.I."/>
            <person name="Powell A.J."/>
            <person name="Barry K."/>
            <person name="Miller A.N."/>
            <person name="Grigoriev I.V."/>
            <person name="Debuchy R."/>
            <person name="Gladieux P."/>
            <person name="Hiltunen Thoren M."/>
            <person name="Johannesson H."/>
        </authorList>
    </citation>
    <scope>NUCLEOTIDE SEQUENCE</scope>
    <source>
        <strain evidence="3">CBS 958.72</strain>
    </source>
</reference>
<proteinExistence type="predicted"/>
<feature type="region of interest" description="Disordered" evidence="1">
    <location>
        <begin position="263"/>
        <end position="299"/>
    </location>
</feature>
<reference evidence="3" key="2">
    <citation type="submission" date="2023-06" db="EMBL/GenBank/DDBJ databases">
        <authorList>
            <consortium name="Lawrence Berkeley National Laboratory"/>
            <person name="Haridas S."/>
            <person name="Hensen N."/>
            <person name="Bonometti L."/>
            <person name="Westerberg I."/>
            <person name="Brannstrom I.O."/>
            <person name="Guillou S."/>
            <person name="Cros-Aarteil S."/>
            <person name="Calhoun S."/>
            <person name="Kuo A."/>
            <person name="Mondo S."/>
            <person name="Pangilinan J."/>
            <person name="Riley R."/>
            <person name="Labutti K."/>
            <person name="Andreopoulos B."/>
            <person name="Lipzen A."/>
            <person name="Chen C."/>
            <person name="Yanf M."/>
            <person name="Daum C."/>
            <person name="Ng V."/>
            <person name="Clum A."/>
            <person name="Steindorff A."/>
            <person name="Ohm R."/>
            <person name="Martin F."/>
            <person name="Silar P."/>
            <person name="Natvig D."/>
            <person name="Lalanne C."/>
            <person name="Gautier V."/>
            <person name="Ament-Velasquez S.L."/>
            <person name="Kruys A."/>
            <person name="Hutchinson M.I."/>
            <person name="Powell A.J."/>
            <person name="Barry K."/>
            <person name="Miller A.N."/>
            <person name="Grigoriev I.V."/>
            <person name="Debuchy R."/>
            <person name="Gladieux P."/>
            <person name="Thoren M.H."/>
            <person name="Johannesson H."/>
        </authorList>
    </citation>
    <scope>NUCLEOTIDE SEQUENCE</scope>
    <source>
        <strain evidence="3">CBS 958.72</strain>
    </source>
</reference>
<evidence type="ECO:0000313" key="4">
    <source>
        <dbReference type="Proteomes" id="UP001287356"/>
    </source>
</evidence>
<name>A0AAE0NID9_9PEZI</name>
<keyword evidence="2" id="KW-1133">Transmembrane helix</keyword>